<gene>
    <name evidence="1" type="ORF">EDC27_1994</name>
</gene>
<evidence type="ECO:0000313" key="1">
    <source>
        <dbReference type="EMBL" id="ROQ92291.1"/>
    </source>
</evidence>
<evidence type="ECO:0000313" key="2">
    <source>
        <dbReference type="Proteomes" id="UP000276223"/>
    </source>
</evidence>
<organism evidence="1 2">
    <name type="scientific">Desulfosoma caldarium</name>
    <dbReference type="NCBI Taxonomy" id="610254"/>
    <lineage>
        <taxon>Bacteria</taxon>
        <taxon>Pseudomonadati</taxon>
        <taxon>Thermodesulfobacteriota</taxon>
        <taxon>Syntrophobacteria</taxon>
        <taxon>Syntrophobacterales</taxon>
        <taxon>Syntrophobacteraceae</taxon>
        <taxon>Desulfosoma</taxon>
    </lineage>
</organism>
<name>A0A3N1UWI4_9BACT</name>
<dbReference type="AlphaFoldDB" id="A0A3N1UWI4"/>
<dbReference type="EMBL" id="RJVA01000012">
    <property type="protein sequence ID" value="ROQ92291.1"/>
    <property type="molecule type" value="Genomic_DNA"/>
</dbReference>
<comment type="caution">
    <text evidence="1">The sequence shown here is derived from an EMBL/GenBank/DDBJ whole genome shotgun (WGS) entry which is preliminary data.</text>
</comment>
<dbReference type="Proteomes" id="UP000276223">
    <property type="component" value="Unassembled WGS sequence"/>
</dbReference>
<proteinExistence type="predicted"/>
<keyword evidence="2" id="KW-1185">Reference proteome</keyword>
<protein>
    <submittedName>
        <fullName evidence="1">Uncharacterized protein</fullName>
    </submittedName>
</protein>
<reference evidence="1 2" key="1">
    <citation type="submission" date="2018-11" db="EMBL/GenBank/DDBJ databases">
        <title>Genomic Encyclopedia of Type Strains, Phase IV (KMG-IV): sequencing the most valuable type-strain genomes for metagenomic binning, comparative biology and taxonomic classification.</title>
        <authorList>
            <person name="Goeker M."/>
        </authorList>
    </citation>
    <scope>NUCLEOTIDE SEQUENCE [LARGE SCALE GENOMIC DNA]</scope>
    <source>
        <strain evidence="1 2">DSM 22027</strain>
    </source>
</reference>
<accession>A0A3N1UWI4</accession>
<sequence>MVRNKRVRQFLPTLMDEVRALEDGEQKSKSAQDDE</sequence>